<dbReference type="RefSeq" id="WP_043394372.1">
    <property type="nucleotide sequence ID" value="NZ_JPMI01000080.1"/>
</dbReference>
<dbReference type="EMBL" id="JPMI01000080">
    <property type="protein sequence ID" value="KFA92667.1"/>
    <property type="molecule type" value="Genomic_DNA"/>
</dbReference>
<name>A0A084SW32_9BACT</name>
<protein>
    <submittedName>
        <fullName evidence="1">Uncharacterized protein</fullName>
    </submittedName>
</protein>
<sequence>MSMMRWNEDEARRLILGQMVSLIDGMRTQAIRSSTGKFRKREPISVFRPQTLQELMAQVEVELEKLVADHGQLRDFAESMRVLLRRMPDASLLEMYDAVMDASEQWLGDVAVEDADGLRTDARHPTQLEEVSLLIDDLRRERRKPTRREKLAIHMAHEALANGARLQLPYKPLPLPGFGDTQTYMSVTDPGEGHLAGTTTREDWMRGVLVHVEHLERGHQGRESVESYRIPRILNVAKVRLHVAGRAPVTSFIGRPMFDSGKFHLDLWKTVQTMSGTCTAMFQMGVAECKVAMDRMTASQIIEFMRCLRSNILRDSRTQLLSAAFNLNTPLVDDRDGRSRVVVDRKEIGLLGIELVKEGGFDKVTWDGAADTYPSLPVMEQLTHAEALELVHRAHERGLRTYFSAGFRFPHIPLAVYTGVDGVGIGGAQILRYMDSQTGFHGPFQPENISRILAIRDEAARSPLGRAASLLARLDWLHSQRRLDDRQEELRAELYEALSRQQVDSVLQGLESQPQTAIG</sequence>
<proteinExistence type="predicted"/>
<evidence type="ECO:0000313" key="1">
    <source>
        <dbReference type="EMBL" id="KFA92667.1"/>
    </source>
</evidence>
<gene>
    <name evidence="1" type="ORF">Q664_13765</name>
</gene>
<comment type="caution">
    <text evidence="1">The sequence shown here is derived from an EMBL/GenBank/DDBJ whole genome shotgun (WGS) entry which is preliminary data.</text>
</comment>
<organism evidence="1 2">
    <name type="scientific">Archangium violaceum Cb vi76</name>
    <dbReference type="NCBI Taxonomy" id="1406225"/>
    <lineage>
        <taxon>Bacteria</taxon>
        <taxon>Pseudomonadati</taxon>
        <taxon>Myxococcota</taxon>
        <taxon>Myxococcia</taxon>
        <taxon>Myxococcales</taxon>
        <taxon>Cystobacterineae</taxon>
        <taxon>Archangiaceae</taxon>
        <taxon>Archangium</taxon>
    </lineage>
</organism>
<evidence type="ECO:0000313" key="2">
    <source>
        <dbReference type="Proteomes" id="UP000028547"/>
    </source>
</evidence>
<reference evidence="1 2" key="1">
    <citation type="submission" date="2014-07" db="EMBL/GenBank/DDBJ databases">
        <title>Draft Genome Sequence of Gephyronic Acid Producer, Cystobacter violaceus Strain Cb vi76.</title>
        <authorList>
            <person name="Stevens D.C."/>
            <person name="Young J."/>
            <person name="Carmichael R."/>
            <person name="Tan J."/>
            <person name="Taylor R.E."/>
        </authorList>
    </citation>
    <scope>NUCLEOTIDE SEQUENCE [LARGE SCALE GENOMIC DNA]</scope>
    <source>
        <strain evidence="1 2">Cb vi76</strain>
    </source>
</reference>
<accession>A0A084SW32</accession>
<dbReference type="Proteomes" id="UP000028547">
    <property type="component" value="Unassembled WGS sequence"/>
</dbReference>
<dbReference type="AlphaFoldDB" id="A0A084SW32"/>